<dbReference type="InterPro" id="IPR052583">
    <property type="entry name" value="ATP-helicase/E3_Ub-Ligase"/>
</dbReference>
<reference evidence="6" key="2">
    <citation type="journal article" date="2017" name="Nat. Plants">
        <title>The Aegilops tauschii genome reveals multiple impacts of transposons.</title>
        <authorList>
            <person name="Zhao G."/>
            <person name="Zou C."/>
            <person name="Li K."/>
            <person name="Wang K."/>
            <person name="Li T."/>
            <person name="Gao L."/>
            <person name="Zhang X."/>
            <person name="Wang H."/>
            <person name="Yang Z."/>
            <person name="Liu X."/>
            <person name="Jiang W."/>
            <person name="Mao L."/>
            <person name="Kong X."/>
            <person name="Jiao Y."/>
            <person name="Jia J."/>
        </authorList>
    </citation>
    <scope>NUCLEOTIDE SEQUENCE [LARGE SCALE GENOMIC DNA]</scope>
    <source>
        <strain evidence="6">cv. AL8/78</strain>
    </source>
</reference>
<dbReference type="EnsemblPlants" id="AET2Gv20211200.8">
    <property type="protein sequence ID" value="AET2Gv20211200.8"/>
    <property type="gene ID" value="AET2Gv20211200"/>
</dbReference>
<dbReference type="SMART" id="SM00249">
    <property type="entry name" value="PHD"/>
    <property type="match status" value="1"/>
</dbReference>
<evidence type="ECO:0000313" key="6">
    <source>
        <dbReference type="Proteomes" id="UP000015105"/>
    </source>
</evidence>
<dbReference type="Gramene" id="AET2Gv20211200.8">
    <property type="protein sequence ID" value="AET2Gv20211200.8"/>
    <property type="gene ID" value="AET2Gv20211200"/>
</dbReference>
<dbReference type="InterPro" id="IPR019786">
    <property type="entry name" value="Zinc_finger_PHD-type_CS"/>
</dbReference>
<evidence type="ECO:0000256" key="3">
    <source>
        <dbReference type="ARBA" id="ARBA00022833"/>
    </source>
</evidence>
<keyword evidence="6" id="KW-1185">Reference proteome</keyword>
<keyword evidence="3" id="KW-0862">Zinc</keyword>
<feature type="domain" description="Zinc finger PHD-type" evidence="4">
    <location>
        <begin position="47"/>
        <end position="129"/>
    </location>
</feature>
<reference evidence="5" key="4">
    <citation type="submission" date="2019-03" db="UniProtKB">
        <authorList>
            <consortium name="EnsemblPlants"/>
        </authorList>
    </citation>
    <scope>IDENTIFICATION</scope>
</reference>
<dbReference type="PANTHER" id="PTHR45865:SF1">
    <property type="entry name" value="E3 UBIQUITIN-PROTEIN LIGASE SHPRH"/>
    <property type="match status" value="1"/>
</dbReference>
<accession>A0A453ANX9</accession>
<dbReference type="InterPro" id="IPR011011">
    <property type="entry name" value="Znf_FYVE_PHD"/>
</dbReference>
<dbReference type="Gene3D" id="3.30.40.10">
    <property type="entry name" value="Zinc/RING finger domain, C3HC4 (zinc finger)"/>
    <property type="match status" value="1"/>
</dbReference>
<evidence type="ECO:0000256" key="1">
    <source>
        <dbReference type="ARBA" id="ARBA00022723"/>
    </source>
</evidence>
<dbReference type="InterPro" id="IPR019787">
    <property type="entry name" value="Znf_PHD-finger"/>
</dbReference>
<dbReference type="Proteomes" id="UP000015105">
    <property type="component" value="Chromosome 2D"/>
</dbReference>
<dbReference type="SUPFAM" id="SSF57903">
    <property type="entry name" value="FYVE/PHD zinc finger"/>
    <property type="match status" value="1"/>
</dbReference>
<dbReference type="PROSITE" id="PS01359">
    <property type="entry name" value="ZF_PHD_1"/>
    <property type="match status" value="1"/>
</dbReference>
<keyword evidence="1" id="KW-0479">Metal-binding</keyword>
<keyword evidence="2" id="KW-0863">Zinc-finger</keyword>
<reference evidence="6" key="1">
    <citation type="journal article" date="2014" name="Science">
        <title>Ancient hybridizations among the ancestral genomes of bread wheat.</title>
        <authorList>
            <consortium name="International Wheat Genome Sequencing Consortium,"/>
            <person name="Marcussen T."/>
            <person name="Sandve S.R."/>
            <person name="Heier L."/>
            <person name="Spannagl M."/>
            <person name="Pfeifer M."/>
            <person name="Jakobsen K.S."/>
            <person name="Wulff B.B."/>
            <person name="Steuernagel B."/>
            <person name="Mayer K.F."/>
            <person name="Olsen O.A."/>
        </authorList>
    </citation>
    <scope>NUCLEOTIDE SEQUENCE [LARGE SCALE GENOMIC DNA]</scope>
    <source>
        <strain evidence="6">cv. AL8/78</strain>
    </source>
</reference>
<protein>
    <recommendedName>
        <fullName evidence="4">Zinc finger PHD-type domain-containing protein</fullName>
    </recommendedName>
</protein>
<reference evidence="5" key="3">
    <citation type="journal article" date="2017" name="Nature">
        <title>Genome sequence of the progenitor of the wheat D genome Aegilops tauschii.</title>
        <authorList>
            <person name="Luo M.C."/>
            <person name="Gu Y.Q."/>
            <person name="Puiu D."/>
            <person name="Wang H."/>
            <person name="Twardziok S.O."/>
            <person name="Deal K.R."/>
            <person name="Huo N."/>
            <person name="Zhu T."/>
            <person name="Wang L."/>
            <person name="Wang Y."/>
            <person name="McGuire P.E."/>
            <person name="Liu S."/>
            <person name="Long H."/>
            <person name="Ramasamy R.K."/>
            <person name="Rodriguez J.C."/>
            <person name="Van S.L."/>
            <person name="Yuan L."/>
            <person name="Wang Z."/>
            <person name="Xia Z."/>
            <person name="Xiao L."/>
            <person name="Anderson O.D."/>
            <person name="Ouyang S."/>
            <person name="Liang Y."/>
            <person name="Zimin A.V."/>
            <person name="Pertea G."/>
            <person name="Qi P."/>
            <person name="Bennetzen J.L."/>
            <person name="Dai X."/>
            <person name="Dawson M.W."/>
            <person name="Muller H.G."/>
            <person name="Kugler K."/>
            <person name="Rivarola-Duarte L."/>
            <person name="Spannagl M."/>
            <person name="Mayer K.F.X."/>
            <person name="Lu F.H."/>
            <person name="Bevan M.W."/>
            <person name="Leroy P."/>
            <person name="Li P."/>
            <person name="You F.M."/>
            <person name="Sun Q."/>
            <person name="Liu Z."/>
            <person name="Lyons E."/>
            <person name="Wicker T."/>
            <person name="Salzberg S.L."/>
            <person name="Devos K.M."/>
            <person name="Dvorak J."/>
        </authorList>
    </citation>
    <scope>NUCLEOTIDE SEQUENCE [LARGE SCALE GENOMIC DNA]</scope>
    <source>
        <strain evidence="5">cv. AL8/78</strain>
    </source>
</reference>
<sequence length="161" mass="17933">TDEMGLGKTVELLACIFAHRSTFSTDSVSQTRKEIDLISRQKRDRVECICGAASESSAYKGIWVQCDTCDAWQHGDCVGYSPKKDLTFDDDDVLSKNEKGTMKSKSRRQKRAKFSIAETEENYICAVCLELAEAAQTTVFSHATLIVCPSPILAQWHSEIT</sequence>
<dbReference type="Pfam" id="PF00628">
    <property type="entry name" value="PHD"/>
    <property type="match status" value="1"/>
</dbReference>
<evidence type="ECO:0000313" key="5">
    <source>
        <dbReference type="EnsemblPlants" id="AET2Gv20211200.8"/>
    </source>
</evidence>
<dbReference type="AlphaFoldDB" id="A0A453ANX9"/>
<dbReference type="Pfam" id="PF00176">
    <property type="entry name" value="SNF2-rel_dom"/>
    <property type="match status" value="1"/>
</dbReference>
<dbReference type="CDD" id="cd15517">
    <property type="entry name" value="PHD_TCF19_like"/>
    <property type="match status" value="1"/>
</dbReference>
<evidence type="ECO:0000259" key="4">
    <source>
        <dbReference type="SMART" id="SM00249"/>
    </source>
</evidence>
<organism evidence="5 6">
    <name type="scientific">Aegilops tauschii subsp. strangulata</name>
    <name type="common">Goatgrass</name>
    <dbReference type="NCBI Taxonomy" id="200361"/>
    <lineage>
        <taxon>Eukaryota</taxon>
        <taxon>Viridiplantae</taxon>
        <taxon>Streptophyta</taxon>
        <taxon>Embryophyta</taxon>
        <taxon>Tracheophyta</taxon>
        <taxon>Spermatophyta</taxon>
        <taxon>Magnoliopsida</taxon>
        <taxon>Liliopsida</taxon>
        <taxon>Poales</taxon>
        <taxon>Poaceae</taxon>
        <taxon>BOP clade</taxon>
        <taxon>Pooideae</taxon>
        <taxon>Triticodae</taxon>
        <taxon>Triticeae</taxon>
        <taxon>Triticinae</taxon>
        <taxon>Aegilops</taxon>
    </lineage>
</organism>
<dbReference type="GO" id="GO:0005524">
    <property type="term" value="F:ATP binding"/>
    <property type="evidence" value="ECO:0007669"/>
    <property type="project" value="InterPro"/>
</dbReference>
<dbReference type="InterPro" id="IPR013083">
    <property type="entry name" value="Znf_RING/FYVE/PHD"/>
</dbReference>
<dbReference type="InterPro" id="IPR001965">
    <property type="entry name" value="Znf_PHD"/>
</dbReference>
<reference evidence="5" key="5">
    <citation type="journal article" date="2021" name="G3 (Bethesda)">
        <title>Aegilops tauschii genome assembly Aet v5.0 features greater sequence contiguity and improved annotation.</title>
        <authorList>
            <person name="Wang L."/>
            <person name="Zhu T."/>
            <person name="Rodriguez J.C."/>
            <person name="Deal K.R."/>
            <person name="Dubcovsky J."/>
            <person name="McGuire P.E."/>
            <person name="Lux T."/>
            <person name="Spannagl M."/>
            <person name="Mayer K.F.X."/>
            <person name="Baldrich P."/>
            <person name="Meyers B.C."/>
            <person name="Huo N."/>
            <person name="Gu Y.Q."/>
            <person name="Zhou H."/>
            <person name="Devos K.M."/>
            <person name="Bennetzen J.L."/>
            <person name="Unver T."/>
            <person name="Budak H."/>
            <person name="Gulick P.J."/>
            <person name="Galiba G."/>
            <person name="Kalapos B."/>
            <person name="Nelson D.R."/>
            <person name="Li P."/>
            <person name="You F.M."/>
            <person name="Luo M.C."/>
            <person name="Dvorak J."/>
        </authorList>
    </citation>
    <scope>NUCLEOTIDE SEQUENCE [LARGE SCALE GENOMIC DNA]</scope>
    <source>
        <strain evidence="5">cv. AL8/78</strain>
    </source>
</reference>
<evidence type="ECO:0000256" key="2">
    <source>
        <dbReference type="ARBA" id="ARBA00022771"/>
    </source>
</evidence>
<dbReference type="PANTHER" id="PTHR45865">
    <property type="entry name" value="E3 UBIQUITIN-PROTEIN LIGASE SHPRH FAMILY MEMBER"/>
    <property type="match status" value="1"/>
</dbReference>
<name>A0A453ANX9_AEGTS</name>
<dbReference type="GO" id="GO:0008270">
    <property type="term" value="F:zinc ion binding"/>
    <property type="evidence" value="ECO:0007669"/>
    <property type="project" value="UniProtKB-KW"/>
</dbReference>
<proteinExistence type="predicted"/>
<dbReference type="InterPro" id="IPR000330">
    <property type="entry name" value="SNF2_N"/>
</dbReference>